<proteinExistence type="predicted"/>
<name>A0ABN3ICD7_9ACTN</name>
<sequence>MLSALVPACTKMVRSDVPSAARRPRSAVASSTSCRICTARRAYVTRTACVRAAVRVVQARGEQSAHVEQPPDRTRTLAEFLRTEAASLIRRKSFRCDRRDLGGAGHLGMTQT</sequence>
<keyword evidence="2" id="KW-1185">Reference proteome</keyword>
<organism evidence="1 2">
    <name type="scientific">Actinomadura vinacea</name>
    <dbReference type="NCBI Taxonomy" id="115336"/>
    <lineage>
        <taxon>Bacteria</taxon>
        <taxon>Bacillati</taxon>
        <taxon>Actinomycetota</taxon>
        <taxon>Actinomycetes</taxon>
        <taxon>Streptosporangiales</taxon>
        <taxon>Thermomonosporaceae</taxon>
        <taxon>Actinomadura</taxon>
    </lineage>
</organism>
<comment type="caution">
    <text evidence="1">The sequence shown here is derived from an EMBL/GenBank/DDBJ whole genome shotgun (WGS) entry which is preliminary data.</text>
</comment>
<protein>
    <submittedName>
        <fullName evidence="1">Uncharacterized protein</fullName>
    </submittedName>
</protein>
<evidence type="ECO:0000313" key="2">
    <source>
        <dbReference type="Proteomes" id="UP001501231"/>
    </source>
</evidence>
<gene>
    <name evidence="1" type="ORF">GCM10010191_03650</name>
</gene>
<evidence type="ECO:0000313" key="1">
    <source>
        <dbReference type="EMBL" id="GAA2399781.1"/>
    </source>
</evidence>
<dbReference type="Proteomes" id="UP001501231">
    <property type="component" value="Unassembled WGS sequence"/>
</dbReference>
<accession>A0ABN3ICD7</accession>
<dbReference type="EMBL" id="BAAARW010000001">
    <property type="protein sequence ID" value="GAA2399781.1"/>
    <property type="molecule type" value="Genomic_DNA"/>
</dbReference>
<reference evidence="1 2" key="1">
    <citation type="journal article" date="2019" name="Int. J. Syst. Evol. Microbiol.">
        <title>The Global Catalogue of Microorganisms (GCM) 10K type strain sequencing project: providing services to taxonomists for standard genome sequencing and annotation.</title>
        <authorList>
            <consortium name="The Broad Institute Genomics Platform"/>
            <consortium name="The Broad Institute Genome Sequencing Center for Infectious Disease"/>
            <person name="Wu L."/>
            <person name="Ma J."/>
        </authorList>
    </citation>
    <scope>NUCLEOTIDE SEQUENCE [LARGE SCALE GENOMIC DNA]</scope>
    <source>
        <strain evidence="1 2">JCM 3325</strain>
    </source>
</reference>